<name>A0ABT5B446_9BACT</name>
<dbReference type="Proteomes" id="UP001217838">
    <property type="component" value="Unassembled WGS sequence"/>
</dbReference>
<evidence type="ECO:0000313" key="1">
    <source>
        <dbReference type="EMBL" id="MDC0667897.1"/>
    </source>
</evidence>
<accession>A0ABT5B446</accession>
<sequence>MASTGGIGSRPDPRSAAPKRFIVFYTPNGTVLKHWRPTGSEAAFTLGRILQPLDPYKQDIVVLDGVDALSAYHGPGDAHQKGTGQALTGTQLQEGNFKGSTDFTAGWADGISIDQKIADTISNSTKFRSLEFGVRLKGATVSSRLSYRGPAQPLPPEVDPAAAFARIFADLQLSGTESARRVAERRRVLDAVAADYERLLPKLGASDRIKLEGHLAAVRDIEMRLESGSAVGGVCKPPEFTVESDLQALVNVPKLGKLQMDLLAMAIACDLTRVASIMWANSSNTDPFPWLSIPEAHHELSHRGDTNEEAQEKLTRINTWYAEQFAYLVAKLKAIPEGDGTVLDNTLLVWVNEHQKGNTHDRNQMPYVLAGKAGGAVKTGRWFQVDGKVPHNNLWVGCMHVMGIEEMSFGNPEYCTGALNLG</sequence>
<proteinExistence type="predicted"/>
<evidence type="ECO:0000313" key="2">
    <source>
        <dbReference type="Proteomes" id="UP001217838"/>
    </source>
</evidence>
<dbReference type="EMBL" id="JAQNDN010000003">
    <property type="protein sequence ID" value="MDC0667897.1"/>
    <property type="molecule type" value="Genomic_DNA"/>
</dbReference>
<reference evidence="1 2" key="1">
    <citation type="submission" date="2022-11" db="EMBL/GenBank/DDBJ databases">
        <title>Minimal conservation of predation-associated metabolite biosynthetic gene clusters underscores biosynthetic potential of Myxococcota including descriptions for ten novel species: Archangium lansinium sp. nov., Myxococcus landrumus sp. nov., Nannocystis bai.</title>
        <authorList>
            <person name="Ahearne A."/>
            <person name="Stevens C."/>
            <person name="Dowd S."/>
        </authorList>
    </citation>
    <scope>NUCLEOTIDE SEQUENCE [LARGE SCALE GENOMIC DNA]</scope>
    <source>
        <strain evidence="1 2">NCELM</strain>
    </source>
</reference>
<organism evidence="1 2">
    <name type="scientific">Nannocystis radixulma</name>
    <dbReference type="NCBI Taxonomy" id="2995305"/>
    <lineage>
        <taxon>Bacteria</taxon>
        <taxon>Pseudomonadati</taxon>
        <taxon>Myxococcota</taxon>
        <taxon>Polyangia</taxon>
        <taxon>Nannocystales</taxon>
        <taxon>Nannocystaceae</taxon>
        <taxon>Nannocystis</taxon>
    </lineage>
</organism>
<dbReference type="RefSeq" id="WP_271996428.1">
    <property type="nucleotide sequence ID" value="NZ_JAQNDN010000003.1"/>
</dbReference>
<dbReference type="Pfam" id="PF07586">
    <property type="entry name" value="HXXSHH"/>
    <property type="match status" value="1"/>
</dbReference>
<protein>
    <submittedName>
        <fullName evidence="1">DUF1552 domain-containing protein</fullName>
    </submittedName>
</protein>
<comment type="caution">
    <text evidence="1">The sequence shown here is derived from an EMBL/GenBank/DDBJ whole genome shotgun (WGS) entry which is preliminary data.</text>
</comment>
<gene>
    <name evidence="1" type="ORF">POL58_09115</name>
</gene>
<keyword evidence="2" id="KW-1185">Reference proteome</keyword>
<dbReference type="InterPro" id="IPR011447">
    <property type="entry name" value="DUF1552"/>
</dbReference>